<dbReference type="EMBL" id="HG994360">
    <property type="protein sequence ID" value="CAF2091148.1"/>
    <property type="molecule type" value="Genomic_DNA"/>
</dbReference>
<feature type="compositionally biased region" description="Basic and acidic residues" evidence="1">
    <location>
        <begin position="18"/>
        <end position="50"/>
    </location>
</feature>
<dbReference type="PANTHER" id="PTHR35750">
    <property type="entry name" value="PHOSPHOLIPID HYDROPEROXIDE GLUTATHIONE PEROXIDASE"/>
    <property type="match status" value="1"/>
</dbReference>
<feature type="region of interest" description="Disordered" evidence="1">
    <location>
        <begin position="18"/>
        <end position="52"/>
    </location>
</feature>
<sequence>MGFLKKLTGIFGFGHNDGGHGVEDGAGRDNTGKLDKHRDDNQPRFRETGLPRKGFGVPVQVAVERSNPGPILQPCPSSDGVVQGLRWYSMRLRIDEDGDVADEFLEDHTCKDLPRRCRTKAAKVSGLVISSDGKLQPLMH</sequence>
<dbReference type="OrthoDB" id="550279at2759"/>
<evidence type="ECO:0000256" key="1">
    <source>
        <dbReference type="SAM" id="MobiDB-lite"/>
    </source>
</evidence>
<dbReference type="AlphaFoldDB" id="A0A816SU25"/>
<dbReference type="KEGG" id="bna:106399317"/>
<proteinExistence type="predicted"/>
<dbReference type="PANTHER" id="PTHR35750:SF5">
    <property type="entry name" value="BNAA06G40400D PROTEIN"/>
    <property type="match status" value="1"/>
</dbReference>
<accession>A0A816SU25</accession>
<dbReference type="Proteomes" id="UP001295469">
    <property type="component" value="Chromosome A06"/>
</dbReference>
<reference evidence="2" key="1">
    <citation type="submission" date="2021-01" db="EMBL/GenBank/DDBJ databases">
        <authorList>
            <consortium name="Genoscope - CEA"/>
            <person name="William W."/>
        </authorList>
    </citation>
    <scope>NUCLEOTIDE SEQUENCE</scope>
</reference>
<name>A0A816SU25_BRANA</name>
<gene>
    <name evidence="2" type="ORF">DARMORV10_A06P45800.1</name>
</gene>
<evidence type="ECO:0000313" key="2">
    <source>
        <dbReference type="EMBL" id="CAF2091148.1"/>
    </source>
</evidence>
<protein>
    <submittedName>
        <fullName evidence="2">(rape) hypothetical protein</fullName>
    </submittedName>
</protein>
<organism evidence="2">
    <name type="scientific">Brassica napus</name>
    <name type="common">Rape</name>
    <dbReference type="NCBI Taxonomy" id="3708"/>
    <lineage>
        <taxon>Eukaryota</taxon>
        <taxon>Viridiplantae</taxon>
        <taxon>Streptophyta</taxon>
        <taxon>Embryophyta</taxon>
        <taxon>Tracheophyta</taxon>
        <taxon>Spermatophyta</taxon>
        <taxon>Magnoliopsida</taxon>
        <taxon>eudicotyledons</taxon>
        <taxon>Gunneridae</taxon>
        <taxon>Pentapetalae</taxon>
        <taxon>rosids</taxon>
        <taxon>malvids</taxon>
        <taxon>Brassicales</taxon>
        <taxon>Brassicaceae</taxon>
        <taxon>Brassiceae</taxon>
        <taxon>Brassica</taxon>
    </lineage>
</organism>